<name>A0A6P7Y8G6_9AMPH</name>
<proteinExistence type="predicted"/>
<dbReference type="AlphaFoldDB" id="A0A6P7Y8G6"/>
<dbReference type="Proteomes" id="UP000515156">
    <property type="component" value="Chromosome 6"/>
</dbReference>
<organism evidence="2 3">
    <name type="scientific">Microcaecilia unicolor</name>
    <dbReference type="NCBI Taxonomy" id="1415580"/>
    <lineage>
        <taxon>Eukaryota</taxon>
        <taxon>Metazoa</taxon>
        <taxon>Chordata</taxon>
        <taxon>Craniata</taxon>
        <taxon>Vertebrata</taxon>
        <taxon>Euteleostomi</taxon>
        <taxon>Amphibia</taxon>
        <taxon>Gymnophiona</taxon>
        <taxon>Siphonopidae</taxon>
        <taxon>Microcaecilia</taxon>
    </lineage>
</organism>
<dbReference type="OrthoDB" id="9909497at2759"/>
<evidence type="ECO:0000313" key="3">
    <source>
        <dbReference type="RefSeq" id="XP_030061293.1"/>
    </source>
</evidence>
<evidence type="ECO:0000256" key="1">
    <source>
        <dbReference type="SAM" id="MobiDB-lite"/>
    </source>
</evidence>
<gene>
    <name evidence="3" type="primary">LOC115471665</name>
</gene>
<feature type="compositionally biased region" description="Acidic residues" evidence="1">
    <location>
        <begin position="50"/>
        <end position="63"/>
    </location>
</feature>
<dbReference type="KEGG" id="muo:115471665"/>
<protein>
    <submittedName>
        <fullName evidence="3">Protein TASOR-like</fullName>
    </submittedName>
</protein>
<feature type="compositionally biased region" description="Basic and acidic residues" evidence="1">
    <location>
        <begin position="40"/>
        <end position="49"/>
    </location>
</feature>
<accession>A0A6P7Y8G6</accession>
<keyword evidence="2" id="KW-1185">Reference proteome</keyword>
<sequence length="206" mass="23308">MFSSYCDNGIIVTTVEEFMQNFTSLVGYHNCAADEHCPLQIDDPQKQSEKDEEDMSLDSEDEMPQIEVCESKYEPLKTEAEGNIKEISQTEIQMSSEPQRDLMLDKSKIGSEDVQPITPVSISSVQEETDTIEEVSGNNFQGYHSRPIKISHQFSHFNVLTHQTFLGTGMGSYPIPNQNEDVNFFMSPYDQGMSTDMPPSAVWDKK</sequence>
<evidence type="ECO:0000313" key="2">
    <source>
        <dbReference type="Proteomes" id="UP000515156"/>
    </source>
</evidence>
<dbReference type="GeneID" id="115471665"/>
<dbReference type="InParanoid" id="A0A6P7Y8G6"/>
<feature type="region of interest" description="Disordered" evidence="1">
    <location>
        <begin position="40"/>
        <end position="63"/>
    </location>
</feature>
<reference evidence="3" key="1">
    <citation type="submission" date="2025-08" db="UniProtKB">
        <authorList>
            <consortium name="RefSeq"/>
        </authorList>
    </citation>
    <scope>IDENTIFICATION</scope>
</reference>
<dbReference type="RefSeq" id="XP_030061293.1">
    <property type="nucleotide sequence ID" value="XM_030205433.1"/>
</dbReference>